<gene>
    <name evidence="9" type="ORF">G6F50_006400</name>
</gene>
<dbReference type="GO" id="GO:0051225">
    <property type="term" value="P:spindle assembly"/>
    <property type="evidence" value="ECO:0007669"/>
    <property type="project" value="TreeGrafter"/>
</dbReference>
<evidence type="ECO:0000313" key="9">
    <source>
        <dbReference type="EMBL" id="KAG1569406.1"/>
    </source>
</evidence>
<evidence type="ECO:0000313" key="10">
    <source>
        <dbReference type="Proteomes" id="UP000740926"/>
    </source>
</evidence>
<dbReference type="EMBL" id="JAANIU010000932">
    <property type="protein sequence ID" value="KAG1569406.1"/>
    <property type="molecule type" value="Genomic_DNA"/>
</dbReference>
<dbReference type="GO" id="GO:0051011">
    <property type="term" value="F:microtubule minus-end binding"/>
    <property type="evidence" value="ECO:0007669"/>
    <property type="project" value="TreeGrafter"/>
</dbReference>
<dbReference type="Gene3D" id="1.20.120.1900">
    <property type="entry name" value="Gamma-tubulin complex, C-terminal domain"/>
    <property type="match status" value="1"/>
</dbReference>
<evidence type="ECO:0000256" key="6">
    <source>
        <dbReference type="RuleBase" id="RU363050"/>
    </source>
</evidence>
<dbReference type="InterPro" id="IPR042241">
    <property type="entry name" value="GCP_C_sf"/>
</dbReference>
<organism evidence="9 10">
    <name type="scientific">Rhizopus delemar</name>
    <dbReference type="NCBI Taxonomy" id="936053"/>
    <lineage>
        <taxon>Eukaryota</taxon>
        <taxon>Fungi</taxon>
        <taxon>Fungi incertae sedis</taxon>
        <taxon>Mucoromycota</taxon>
        <taxon>Mucoromycotina</taxon>
        <taxon>Mucoromycetes</taxon>
        <taxon>Mucorales</taxon>
        <taxon>Mucorineae</taxon>
        <taxon>Rhizopodaceae</taxon>
        <taxon>Rhizopus</taxon>
    </lineage>
</organism>
<evidence type="ECO:0000256" key="2">
    <source>
        <dbReference type="ARBA" id="ARBA00010337"/>
    </source>
</evidence>
<evidence type="ECO:0000256" key="1">
    <source>
        <dbReference type="ARBA" id="ARBA00004267"/>
    </source>
</evidence>
<dbReference type="GO" id="GO:0000930">
    <property type="term" value="C:gamma-tubulin complex"/>
    <property type="evidence" value="ECO:0007669"/>
    <property type="project" value="TreeGrafter"/>
</dbReference>
<dbReference type="InterPro" id="IPR040457">
    <property type="entry name" value="GCP_C"/>
</dbReference>
<evidence type="ECO:0000256" key="3">
    <source>
        <dbReference type="ARBA" id="ARBA00022490"/>
    </source>
</evidence>
<dbReference type="GO" id="GO:0007020">
    <property type="term" value="P:microtubule nucleation"/>
    <property type="evidence" value="ECO:0007669"/>
    <property type="project" value="InterPro"/>
</dbReference>
<dbReference type="Proteomes" id="UP000740926">
    <property type="component" value="Unassembled WGS sequence"/>
</dbReference>
<dbReference type="AlphaFoldDB" id="A0A9P6Z2N6"/>
<dbReference type="GO" id="GO:0000922">
    <property type="term" value="C:spindle pole"/>
    <property type="evidence" value="ECO:0007669"/>
    <property type="project" value="InterPro"/>
</dbReference>
<dbReference type="PANTHER" id="PTHR19302:SF27">
    <property type="entry name" value="GAMMA-TUBULIN COMPLEX COMPONENT 4"/>
    <property type="match status" value="1"/>
</dbReference>
<dbReference type="GO" id="GO:0031122">
    <property type="term" value="P:cytoplasmic microtubule organization"/>
    <property type="evidence" value="ECO:0007669"/>
    <property type="project" value="TreeGrafter"/>
</dbReference>
<dbReference type="GO" id="GO:0005874">
    <property type="term" value="C:microtubule"/>
    <property type="evidence" value="ECO:0007669"/>
    <property type="project" value="UniProtKB-KW"/>
</dbReference>
<feature type="domain" description="Gamma tubulin complex component C-terminal" evidence="7">
    <location>
        <begin position="357"/>
        <end position="725"/>
    </location>
</feature>
<accession>A0A9P6Z2N6</accession>
<dbReference type="GO" id="GO:0005816">
    <property type="term" value="C:spindle pole body"/>
    <property type="evidence" value="ECO:0007669"/>
    <property type="project" value="UniProtKB-ARBA"/>
</dbReference>
<evidence type="ECO:0000256" key="4">
    <source>
        <dbReference type="ARBA" id="ARBA00022701"/>
    </source>
</evidence>
<proteinExistence type="inferred from homology"/>
<dbReference type="GO" id="GO:0051321">
    <property type="term" value="P:meiotic cell cycle"/>
    <property type="evidence" value="ECO:0007669"/>
    <property type="project" value="TreeGrafter"/>
</dbReference>
<dbReference type="GO" id="GO:0043015">
    <property type="term" value="F:gamma-tubulin binding"/>
    <property type="evidence" value="ECO:0007669"/>
    <property type="project" value="InterPro"/>
</dbReference>
<keyword evidence="3 6" id="KW-0963">Cytoplasm</keyword>
<evidence type="ECO:0000259" key="8">
    <source>
        <dbReference type="Pfam" id="PF17681"/>
    </source>
</evidence>
<evidence type="ECO:0000259" key="7">
    <source>
        <dbReference type="Pfam" id="PF04130"/>
    </source>
</evidence>
<keyword evidence="5 6" id="KW-0206">Cytoskeleton</keyword>
<dbReference type="Pfam" id="PF17681">
    <property type="entry name" value="GCP_N_terminal"/>
    <property type="match status" value="1"/>
</dbReference>
<reference evidence="9 10" key="1">
    <citation type="journal article" date="2020" name="Microb. Genom.">
        <title>Genetic diversity of clinical and environmental Mucorales isolates obtained from an investigation of mucormycosis cases among solid organ transplant recipients.</title>
        <authorList>
            <person name="Nguyen M.H."/>
            <person name="Kaul D."/>
            <person name="Muto C."/>
            <person name="Cheng S.J."/>
            <person name="Richter R.A."/>
            <person name="Bruno V.M."/>
            <person name="Liu G."/>
            <person name="Beyhan S."/>
            <person name="Sundermann A.J."/>
            <person name="Mounaud S."/>
            <person name="Pasculle A.W."/>
            <person name="Nierman W.C."/>
            <person name="Driscoll E."/>
            <person name="Cumbie R."/>
            <person name="Clancy C.J."/>
            <person name="Dupont C.L."/>
        </authorList>
    </citation>
    <scope>NUCLEOTIDE SEQUENCE [LARGE SCALE GENOMIC DNA]</scope>
    <source>
        <strain evidence="9 10">GL24</strain>
    </source>
</reference>
<dbReference type="InterPro" id="IPR041470">
    <property type="entry name" value="GCP_N"/>
</dbReference>
<dbReference type="PANTHER" id="PTHR19302">
    <property type="entry name" value="GAMMA TUBULIN COMPLEX PROTEIN"/>
    <property type="match status" value="1"/>
</dbReference>
<evidence type="ECO:0000256" key="5">
    <source>
        <dbReference type="ARBA" id="ARBA00023212"/>
    </source>
</evidence>
<comment type="similarity">
    <text evidence="2 6">Belongs to the TUBGCP family.</text>
</comment>
<feature type="domain" description="Gamma tubulin complex component protein N-terminal" evidence="8">
    <location>
        <begin position="2"/>
        <end position="277"/>
    </location>
</feature>
<keyword evidence="4 6" id="KW-0493">Microtubule</keyword>
<comment type="caution">
    <text evidence="9">The sequence shown here is derived from an EMBL/GenBank/DDBJ whole genome shotgun (WGS) entry which is preliminary data.</text>
</comment>
<dbReference type="Pfam" id="PF04130">
    <property type="entry name" value="GCP_C_terminal"/>
    <property type="match status" value="1"/>
</dbReference>
<sequence length="730" mass="84704">MLHELLFVLSGYPGDVFVPTPTQVPTTFAIPPGFPLLHSAERDSLNRFGQLGWTYSQINDFVTSTKDLKLSRQQSEASNRPHGAYIQALLTCIETTLNEYRHDILEIEKSILNKEDDAGLGVVPISLIAAKLTRWELLLPSLWKFVRLLQTDPEKYHGCRLFNLLMDQVRTGVLEYRKEMEKIIEGLYDVLYRQLSSWMVYGHCVDHYNEFFIVPCNRTAATATTGWNRLYTIASDRVPDQLALSVVESVLFVGKAIATVNEIDKMPSTATINTQDEDVLLNSKLVRTVAQTRKIPIPEGMRKKHLDLLLTLHSSRLQQLPSMWVQYPQLLQNVVNQVRRSTSDWLFSQVLIGDHGLHRYLSSFRHIFLLSFGEWASNFIEECFAWRKRSSSQFNRSKPKEDSTKDSNKTALIFRHQELNALLLKSSLNTDAEGRLSGYSLWVENEQTKNFVFSDMLLGKLGIVLTFSLEWPIDLFINENHLKVYSNLWSFLISLKCTQTSLNNLWKSLRTSGYVNQDEKLPVQTSNINLQSRNGYQERLVWRLRSLMLFWIDTLWNHLQAHVISFHYDQLIDVTTLSDDTTPRKRRSRQTKTKLDFEEIQEAHEKFLVNIERGCLLTSEECIETMHLILTTCSSFCQLMERLTDEGEWRINKRRRIMKTAAEIVNNWTDNETSSFWLKDIEHIQEEFKGSTEKFFNLASSQPPEIKSSGKIDILLLQLDYNKWFSNPYS</sequence>
<protein>
    <recommendedName>
        <fullName evidence="6">Spindle pole body component</fullName>
    </recommendedName>
</protein>
<keyword evidence="10" id="KW-1185">Reference proteome</keyword>
<dbReference type="GO" id="GO:0000278">
    <property type="term" value="P:mitotic cell cycle"/>
    <property type="evidence" value="ECO:0007669"/>
    <property type="project" value="TreeGrafter"/>
</dbReference>
<dbReference type="InterPro" id="IPR007259">
    <property type="entry name" value="GCP"/>
</dbReference>
<name>A0A9P6Z2N6_9FUNG</name>
<comment type="subcellular location">
    <subcellularLocation>
        <location evidence="1 6">Cytoplasm</location>
        <location evidence="1 6">Cytoskeleton</location>
        <location evidence="1 6">Microtubule organizing center</location>
    </subcellularLocation>
</comment>